<dbReference type="InterPro" id="IPR001223">
    <property type="entry name" value="Glyco_hydro18_cat"/>
</dbReference>
<dbReference type="Gene3D" id="2.60.40.10">
    <property type="entry name" value="Immunoglobulins"/>
    <property type="match status" value="3"/>
</dbReference>
<dbReference type="SUPFAM" id="SSF51445">
    <property type="entry name" value="(Trans)glycosidases"/>
    <property type="match status" value="1"/>
</dbReference>
<dbReference type="AlphaFoldDB" id="A0AA48KT54"/>
<name>A0AA48KT54_9ALTE</name>
<feature type="region of interest" description="Disordered" evidence="8">
    <location>
        <begin position="1092"/>
        <end position="1117"/>
    </location>
</feature>
<organism evidence="11 12">
    <name type="scientific">Planctobacterium marinum</name>
    <dbReference type="NCBI Taxonomy" id="1631968"/>
    <lineage>
        <taxon>Bacteria</taxon>
        <taxon>Pseudomonadati</taxon>
        <taxon>Pseudomonadota</taxon>
        <taxon>Gammaproteobacteria</taxon>
        <taxon>Alteromonadales</taxon>
        <taxon>Alteromonadaceae</taxon>
        <taxon>Planctobacterium</taxon>
    </lineage>
</organism>
<feature type="chain" id="PRO_5041285279" evidence="9">
    <location>
        <begin position="30"/>
        <end position="1176"/>
    </location>
</feature>
<keyword evidence="5 7" id="KW-0326">Glycosidase</keyword>
<dbReference type="GO" id="GO:0008061">
    <property type="term" value="F:chitin binding"/>
    <property type="evidence" value="ECO:0007669"/>
    <property type="project" value="InterPro"/>
</dbReference>
<dbReference type="SMART" id="SM00495">
    <property type="entry name" value="ChtBD3"/>
    <property type="match status" value="1"/>
</dbReference>
<dbReference type="CDD" id="cd06548">
    <property type="entry name" value="GH18_chitinase"/>
    <property type="match status" value="1"/>
</dbReference>
<evidence type="ECO:0000256" key="6">
    <source>
        <dbReference type="ARBA" id="ARBA00023326"/>
    </source>
</evidence>
<sequence length="1176" mass="126164">MTFQYNAILQKIGKATAATCCLLSSAVCANTWQTEVAVVGEEGLWWNNYTITISNTGNSALDLDDAQLSFQSQKATTAPNWSGTGISSPTLNASSTADNAVFSNSVQFDFEENSWTDSLLEPGNSVVLTYGISGQIGINEVQNSLNLTLDGSSSPTLAVTFSTPTDNAEFVVGENVLISANVETNNTTVQQVDFYLDQQLLFSDTLAPWQTTWLAEGLGNKNLQVIASDGNNLSANDNAVISIIEVQPEPSLSITLDSPLNGANFDAGQNVAISASVAATDTSTGYVEFYINGQLLSTDNVAPFTANWQAQGDGEISLSATAVDTTGEINDTANSTILVSAVTEPQAPQITLLSPGSNVFVNQQVNLSAEVTDVNNDVVSVEFFADGISLGSSEQAPYSITWQPNQTGATELSAIAVDATQLSDESTPVTVNVKQTGTGNLSCDISQIYRADGSECMGDDHPRRIIGYFTSWRTGKNGLPSYLAKDLPWDKLTHINYAFASINTQTNEIQVSAEATELEWPEVAGAQMDPEFTYKGHFNHISSLKKQYPDVKTLISVGGWAETTGFYAMTTNLDTCGVNQAGINAFNASAVQFIRDYGFDGVDVDYEYPSSMNDSGNPIDFAISNKCRAKLMDNYEVFMADLRSALDAAGEQDNRKYLLTIAAPSSGYLLRGMEDFALGEILDYVNIMSYDLHGAWNEYVGPQAALFDNGDDAELAAAGVYSTAQYQGIGYLNTAWAYQYFRGAFSPAQINIGIPYYTRGFQGVTGGVNGLWGKAALPDQTQCLPGTGANTPCGYGAQGIDNLWHDLDDDGNEIPAGSMPMWHAMNLMNADTLNFGAMPSYGADWGLDSNDPADIISGDYQYHYSAELGVSWLWNPQKQVFLSIEDETSLAQKLAFIIETGAGGMMVWEMAGDYGFDAQKGEYTFGTTLTDLAYDTFATASAMTQEPHTLPVPDEVIDITVTTRDWPAGDNNYPINPTLVISNNSQHAIPAGSEITFLMPTSTGDEVKDWDGAGVQVTESGYTGSNFKLNGSRKDFHTVSIPLNGNTSIAAGTEFTVSMVYYLPVSGLGNALRINIGDKVLGLKSAYPHLPEYTGDGDTGDGDNGTGGTGASCESQNIDPASYRAYPNFPQTDWQGNPSHAATGDRLTHQNSVWQANWWTTAQPGSDGSWSAVCSY</sequence>
<dbReference type="CDD" id="cd12204">
    <property type="entry name" value="CBD_like"/>
    <property type="match status" value="1"/>
</dbReference>
<evidence type="ECO:0000256" key="8">
    <source>
        <dbReference type="SAM" id="MobiDB-lite"/>
    </source>
</evidence>
<dbReference type="SUPFAM" id="SSF54556">
    <property type="entry name" value="Chitinase insertion domain"/>
    <property type="match status" value="1"/>
</dbReference>
<evidence type="ECO:0000256" key="3">
    <source>
        <dbReference type="ARBA" id="ARBA00023024"/>
    </source>
</evidence>
<dbReference type="KEGG" id="pmaw:MACH26_26950"/>
<dbReference type="PROSITE" id="PS01095">
    <property type="entry name" value="GH18_1"/>
    <property type="match status" value="1"/>
</dbReference>
<dbReference type="InterPro" id="IPR013783">
    <property type="entry name" value="Ig-like_fold"/>
</dbReference>
<proteinExistence type="inferred from homology"/>
<dbReference type="InterPro" id="IPR036573">
    <property type="entry name" value="CBM_sf_5/12"/>
</dbReference>
<evidence type="ECO:0000256" key="7">
    <source>
        <dbReference type="RuleBase" id="RU000489"/>
    </source>
</evidence>
<dbReference type="InterPro" id="IPR009470">
    <property type="entry name" value="Chi_C"/>
</dbReference>
<keyword evidence="12" id="KW-1185">Reference proteome</keyword>
<evidence type="ECO:0000313" key="11">
    <source>
        <dbReference type="EMBL" id="BDX07174.1"/>
    </source>
</evidence>
<keyword evidence="2 7" id="KW-0378">Hydrolase</keyword>
<evidence type="ECO:0000256" key="4">
    <source>
        <dbReference type="ARBA" id="ARBA00023277"/>
    </source>
</evidence>
<feature type="domain" description="GH18" evidence="10">
    <location>
        <begin position="463"/>
        <end position="936"/>
    </location>
</feature>
<dbReference type="InterPro" id="IPR032798">
    <property type="entry name" value="CBM_5_12_2"/>
</dbReference>
<dbReference type="Pfam" id="PF00704">
    <property type="entry name" value="Glyco_hydro_18"/>
    <property type="match status" value="1"/>
</dbReference>
<dbReference type="PROSITE" id="PS51910">
    <property type="entry name" value="GH18_2"/>
    <property type="match status" value="1"/>
</dbReference>
<accession>A0AA48KT54</accession>
<dbReference type="RefSeq" id="WP_338293158.1">
    <property type="nucleotide sequence ID" value="NZ_AP027272.1"/>
</dbReference>
<dbReference type="Pfam" id="PF14600">
    <property type="entry name" value="CBM_5_12_2"/>
    <property type="match status" value="1"/>
</dbReference>
<dbReference type="PANTHER" id="PTHR11177">
    <property type="entry name" value="CHITINASE"/>
    <property type="match status" value="1"/>
</dbReference>
<dbReference type="GO" id="GO:0006032">
    <property type="term" value="P:chitin catabolic process"/>
    <property type="evidence" value="ECO:0007669"/>
    <property type="project" value="UniProtKB-KW"/>
</dbReference>
<dbReference type="InterPro" id="IPR029070">
    <property type="entry name" value="Chitinase_insertion_sf"/>
</dbReference>
<dbReference type="Pfam" id="PF06483">
    <property type="entry name" value="ChiC"/>
    <property type="match status" value="1"/>
</dbReference>
<dbReference type="InterPro" id="IPR001579">
    <property type="entry name" value="Glyco_hydro_18_chit_AS"/>
</dbReference>
<evidence type="ECO:0000256" key="9">
    <source>
        <dbReference type="SAM" id="SignalP"/>
    </source>
</evidence>
<keyword evidence="9" id="KW-0732">Signal</keyword>
<dbReference type="GO" id="GO:0030246">
    <property type="term" value="F:carbohydrate binding"/>
    <property type="evidence" value="ECO:0007669"/>
    <property type="project" value="InterPro"/>
</dbReference>
<dbReference type="Gene3D" id="2.10.10.20">
    <property type="entry name" value="Carbohydrate-binding module superfamily 5/12"/>
    <property type="match status" value="1"/>
</dbReference>
<reference evidence="11" key="1">
    <citation type="submission" date="2023-01" db="EMBL/GenBank/DDBJ databases">
        <title>Complete genome sequence of Planctobacterium marinum strain Dej080120_11.</title>
        <authorList>
            <person name="Ueki S."/>
            <person name="Maruyama F."/>
        </authorList>
    </citation>
    <scope>NUCLEOTIDE SEQUENCE</scope>
    <source>
        <strain evidence="11">Dej080120_11</strain>
    </source>
</reference>
<dbReference type="Pfam" id="PF17957">
    <property type="entry name" value="Big_7"/>
    <property type="match status" value="3"/>
</dbReference>
<dbReference type="InterPro" id="IPR017853">
    <property type="entry name" value="GH"/>
</dbReference>
<dbReference type="InterPro" id="IPR003610">
    <property type="entry name" value="CBM5/12"/>
</dbReference>
<dbReference type="Gene3D" id="3.20.20.80">
    <property type="entry name" value="Glycosidases"/>
    <property type="match status" value="2"/>
</dbReference>
<dbReference type="SMART" id="SM00636">
    <property type="entry name" value="Glyco_18"/>
    <property type="match status" value="1"/>
</dbReference>
<gene>
    <name evidence="11" type="ORF">MACH26_26950</name>
</gene>
<dbReference type="EMBL" id="AP027272">
    <property type="protein sequence ID" value="BDX07174.1"/>
    <property type="molecule type" value="Genomic_DNA"/>
</dbReference>
<dbReference type="InterPro" id="IPR050314">
    <property type="entry name" value="Glycosyl_Hydrlase_18"/>
</dbReference>
<dbReference type="InterPro" id="IPR011583">
    <property type="entry name" value="Chitinase_II/V-like_cat"/>
</dbReference>
<feature type="signal peptide" evidence="9">
    <location>
        <begin position="1"/>
        <end position="29"/>
    </location>
</feature>
<evidence type="ECO:0000259" key="10">
    <source>
        <dbReference type="PROSITE" id="PS51910"/>
    </source>
</evidence>
<keyword evidence="3" id="KW-0146">Chitin degradation</keyword>
<protein>
    <submittedName>
        <fullName evidence="11">Chitinase</fullName>
    </submittedName>
</protein>
<comment type="similarity">
    <text evidence="1">Belongs to the glycosyl hydrolase 18 family. Chitinase class II subfamily.</text>
</comment>
<dbReference type="GO" id="GO:0000272">
    <property type="term" value="P:polysaccharide catabolic process"/>
    <property type="evidence" value="ECO:0007669"/>
    <property type="project" value="UniProtKB-KW"/>
</dbReference>
<dbReference type="GO" id="GO:0004553">
    <property type="term" value="F:hydrolase activity, hydrolyzing O-glycosyl compounds"/>
    <property type="evidence" value="ECO:0007669"/>
    <property type="project" value="InterPro"/>
</dbReference>
<evidence type="ECO:0000256" key="5">
    <source>
        <dbReference type="ARBA" id="ARBA00023295"/>
    </source>
</evidence>
<evidence type="ECO:0000313" key="12">
    <source>
        <dbReference type="Proteomes" id="UP001333710"/>
    </source>
</evidence>
<keyword evidence="6" id="KW-0624">Polysaccharide degradation</keyword>
<dbReference type="PANTHER" id="PTHR11177:SF308">
    <property type="entry name" value="CHITINASE A"/>
    <property type="match status" value="1"/>
</dbReference>
<dbReference type="SUPFAM" id="SSF51055">
    <property type="entry name" value="Carbohydrate binding domain"/>
    <property type="match status" value="1"/>
</dbReference>
<evidence type="ECO:0000256" key="2">
    <source>
        <dbReference type="ARBA" id="ARBA00022801"/>
    </source>
</evidence>
<evidence type="ECO:0000256" key="1">
    <source>
        <dbReference type="ARBA" id="ARBA00009121"/>
    </source>
</evidence>
<keyword evidence="4" id="KW-0119">Carbohydrate metabolism</keyword>
<dbReference type="GO" id="GO:0005576">
    <property type="term" value="C:extracellular region"/>
    <property type="evidence" value="ECO:0007669"/>
    <property type="project" value="InterPro"/>
</dbReference>
<dbReference type="Proteomes" id="UP001333710">
    <property type="component" value="Chromosome"/>
</dbReference>